<keyword evidence="3" id="KW-1185">Reference proteome</keyword>
<dbReference type="EMBL" id="CAJHNJ030000026">
    <property type="protein sequence ID" value="CAG9122416.1"/>
    <property type="molecule type" value="Genomic_DNA"/>
</dbReference>
<protein>
    <submittedName>
        <fullName evidence="2">(diamondback moth) hypothetical protein</fullName>
    </submittedName>
</protein>
<dbReference type="AlphaFoldDB" id="A0A8S4F4T9"/>
<evidence type="ECO:0000313" key="3">
    <source>
        <dbReference type="Proteomes" id="UP000653454"/>
    </source>
</evidence>
<evidence type="ECO:0000259" key="1">
    <source>
        <dbReference type="Pfam" id="PF00078"/>
    </source>
</evidence>
<comment type="caution">
    <text evidence="2">The sequence shown here is derived from an EMBL/GenBank/DDBJ whole genome shotgun (WGS) entry which is preliminary data.</text>
</comment>
<feature type="domain" description="Reverse transcriptase" evidence="1">
    <location>
        <begin position="110"/>
        <end position="267"/>
    </location>
</feature>
<evidence type="ECO:0000313" key="2">
    <source>
        <dbReference type="EMBL" id="CAG9122416.1"/>
    </source>
</evidence>
<dbReference type="Pfam" id="PF00078">
    <property type="entry name" value="RVT_1"/>
    <property type="match status" value="1"/>
</dbReference>
<dbReference type="SUPFAM" id="SSF56672">
    <property type="entry name" value="DNA/RNA polymerases"/>
    <property type="match status" value="1"/>
</dbReference>
<dbReference type="PANTHER" id="PTHR48462:SF1">
    <property type="entry name" value="PROTEIN, PUTATIVE-RELATED"/>
    <property type="match status" value="1"/>
</dbReference>
<dbReference type="GO" id="GO:0071897">
    <property type="term" value="P:DNA biosynthetic process"/>
    <property type="evidence" value="ECO:0007669"/>
    <property type="project" value="UniProtKB-ARBA"/>
</dbReference>
<dbReference type="Proteomes" id="UP000653454">
    <property type="component" value="Unassembled WGS sequence"/>
</dbReference>
<accession>A0A8S4F4T9</accession>
<dbReference type="InterPro" id="IPR043502">
    <property type="entry name" value="DNA/RNA_pol_sf"/>
</dbReference>
<name>A0A8S4F4T9_PLUXY</name>
<dbReference type="PANTHER" id="PTHR48462">
    <property type="entry name" value="PROTEIN, PUTATIVE-RELATED"/>
    <property type="match status" value="1"/>
</dbReference>
<proteinExistence type="predicted"/>
<sequence length="733" mass="80239">MIYKSREEVTDDSYGSRVLLMKMSATAALLFCSLLGVISPQIPDFKPGDRKIITGPFWHEVFTETYEDHDDDVSTTTSEPLPFFEDDASTNNVTAQLGSHVHLHCRVHDLGEKTLGFGTKGGCEAAVHAARSFLQHGGGEVLLKVDVANAFNSVDRGALLTEIKDHIPDIFHYMWQCYSKPTKLIYKNNLLQSAVGCQQGDPLGPAIFSLAIHPHISSLASKFNVWYLDDGTLGGEANTVLSDLQNIINKFDSIGLNLNFSKCELFVSERIPPGEKEQIINKFNSLAPNIKLINKNLLRLLGAPVLDDSVESFTTEKITKFEESSKKLKELSPHMAYCIIKYCLFVPKFNYVLRCTTLWKHKILLNTLDDLVRKTLVEILNCPLNDKSWMQATLPIRFGGTGIRSVSAVALPAFLSSAHSTSDLYGKIIYPSLGDVEVTCLAEARNAWLDVTGRSQSLPIVPGSQRLWDEPLCTQVQKNLTDSAQNPAERARLMAAVEPESGYWLHALPSTILGTHLDRSTFSLAISLRIGAKINEPHRCRCGGGVDELGHHGLACQRSAGRLSRHAALNDVIRRALASAGVPAVLEPTGVARDDGKRPDGMTLIPWKNGRPLVWDATCVDTLAQSHLPATATKAGAAAATAEAAKRRKYAALGQGYMFVPFGVETLGPWGPDAKRIYREIATRLIDASGDQRAGTYLGQRISLAIQRGNAASLLGTLPNDGGDLENIFYLLR</sequence>
<gene>
    <name evidence="2" type="ORF">PLXY2_LOCUS7601</name>
</gene>
<organism evidence="2 3">
    <name type="scientific">Plutella xylostella</name>
    <name type="common">Diamondback moth</name>
    <name type="synonym">Plutella maculipennis</name>
    <dbReference type="NCBI Taxonomy" id="51655"/>
    <lineage>
        <taxon>Eukaryota</taxon>
        <taxon>Metazoa</taxon>
        <taxon>Ecdysozoa</taxon>
        <taxon>Arthropoda</taxon>
        <taxon>Hexapoda</taxon>
        <taxon>Insecta</taxon>
        <taxon>Pterygota</taxon>
        <taxon>Neoptera</taxon>
        <taxon>Endopterygota</taxon>
        <taxon>Lepidoptera</taxon>
        <taxon>Glossata</taxon>
        <taxon>Ditrysia</taxon>
        <taxon>Yponomeutoidea</taxon>
        <taxon>Plutellidae</taxon>
        <taxon>Plutella</taxon>
    </lineage>
</organism>
<dbReference type="InterPro" id="IPR000477">
    <property type="entry name" value="RT_dom"/>
</dbReference>
<reference evidence="2" key="1">
    <citation type="submission" date="2020-11" db="EMBL/GenBank/DDBJ databases">
        <authorList>
            <person name="Whiteford S."/>
        </authorList>
    </citation>
    <scope>NUCLEOTIDE SEQUENCE</scope>
</reference>